<organism evidence="2 3">
    <name type="scientific">Mytilus coruscus</name>
    <name type="common">Sea mussel</name>
    <dbReference type="NCBI Taxonomy" id="42192"/>
    <lineage>
        <taxon>Eukaryota</taxon>
        <taxon>Metazoa</taxon>
        <taxon>Spiralia</taxon>
        <taxon>Lophotrochozoa</taxon>
        <taxon>Mollusca</taxon>
        <taxon>Bivalvia</taxon>
        <taxon>Autobranchia</taxon>
        <taxon>Pteriomorphia</taxon>
        <taxon>Mytilida</taxon>
        <taxon>Mytiloidea</taxon>
        <taxon>Mytilidae</taxon>
        <taxon>Mytilinae</taxon>
        <taxon>Mytilus</taxon>
    </lineage>
</organism>
<dbReference type="Proteomes" id="UP000507470">
    <property type="component" value="Unassembled WGS sequence"/>
</dbReference>
<feature type="region of interest" description="Disordered" evidence="1">
    <location>
        <begin position="20"/>
        <end position="135"/>
    </location>
</feature>
<sequence>MKKKNDKYHNLCRIKFHNTKLERPTRHHMSPMPSSNSSECKSHKVFRKIDDKVSRIRRALNPNAEDKDTQNMQVDETKKRNSSQSDEMSTDKKETTTDAKVRMDKNNDKNESSSLIKHEDLASEANVNHDKNKNSNVPASLEIQEAMGSTSGIMHSKKFSDRVDNRKLHHLEDWTLFKQQGKISESLIKELFESKDGSQFSGQKNNLHKVMEKLDIIVKIENSSYYIMPSEMPSSTFEVVCEKYGILTQN</sequence>
<evidence type="ECO:0000313" key="2">
    <source>
        <dbReference type="EMBL" id="CAC5373626.1"/>
    </source>
</evidence>
<proteinExistence type="predicted"/>
<dbReference type="EMBL" id="CACVKT020001917">
    <property type="protein sequence ID" value="CAC5373626.1"/>
    <property type="molecule type" value="Genomic_DNA"/>
</dbReference>
<feature type="compositionally biased region" description="Basic and acidic residues" evidence="1">
    <location>
        <begin position="64"/>
        <end position="79"/>
    </location>
</feature>
<accession>A0A6J8AUM3</accession>
<dbReference type="AlphaFoldDB" id="A0A6J8AUM3"/>
<keyword evidence="3" id="KW-1185">Reference proteome</keyword>
<name>A0A6J8AUM3_MYTCO</name>
<evidence type="ECO:0000313" key="3">
    <source>
        <dbReference type="Proteomes" id="UP000507470"/>
    </source>
</evidence>
<reference evidence="2 3" key="1">
    <citation type="submission" date="2020-06" db="EMBL/GenBank/DDBJ databases">
        <authorList>
            <person name="Li R."/>
            <person name="Bekaert M."/>
        </authorList>
    </citation>
    <scope>NUCLEOTIDE SEQUENCE [LARGE SCALE GENOMIC DNA]</scope>
    <source>
        <strain evidence="3">wild</strain>
    </source>
</reference>
<gene>
    <name evidence="2" type="ORF">MCOR_11324</name>
</gene>
<evidence type="ECO:0000256" key="1">
    <source>
        <dbReference type="SAM" id="MobiDB-lite"/>
    </source>
</evidence>
<feature type="compositionally biased region" description="Basic and acidic residues" evidence="1">
    <location>
        <begin position="89"/>
        <end position="133"/>
    </location>
</feature>
<protein>
    <submittedName>
        <fullName evidence="2">Uncharacterized protein</fullName>
    </submittedName>
</protein>